<evidence type="ECO:0000313" key="7">
    <source>
        <dbReference type="Proteomes" id="UP000535182"/>
    </source>
</evidence>
<dbReference type="PANTHER" id="PTHR42997:SF1">
    <property type="entry name" value="AP-4-A PHOSPHORYLASE"/>
    <property type="match status" value="1"/>
</dbReference>
<evidence type="ECO:0000259" key="5">
    <source>
        <dbReference type="PROSITE" id="PS51084"/>
    </source>
</evidence>
<dbReference type="GO" id="GO:0000166">
    <property type="term" value="F:nucleotide binding"/>
    <property type="evidence" value="ECO:0007669"/>
    <property type="project" value="UniProtKB-KW"/>
</dbReference>
<dbReference type="InterPro" id="IPR039383">
    <property type="entry name" value="FHIT"/>
</dbReference>
<dbReference type="RefSeq" id="WP_313899468.1">
    <property type="nucleotide sequence ID" value="NZ_JACHEB010000001.1"/>
</dbReference>
<gene>
    <name evidence="6" type="ORF">HDF14_000641</name>
</gene>
<comment type="caution">
    <text evidence="6">The sequence shown here is derived from an EMBL/GenBank/DDBJ whole genome shotgun (WGS) entry which is preliminary data.</text>
</comment>
<dbReference type="PANTHER" id="PTHR42997">
    <property type="entry name" value="HIT FAMILY HYDROLASE"/>
    <property type="match status" value="1"/>
</dbReference>
<dbReference type="EMBL" id="JACHEB010000001">
    <property type="protein sequence ID" value="MBB5327047.1"/>
    <property type="molecule type" value="Genomic_DNA"/>
</dbReference>
<feature type="domain" description="HIT" evidence="5">
    <location>
        <begin position="78"/>
        <end position="186"/>
    </location>
</feature>
<feature type="binding site" evidence="3">
    <location>
        <position position="175"/>
    </location>
    <ligand>
        <name>substrate</name>
    </ligand>
</feature>
<dbReference type="InterPro" id="IPR052908">
    <property type="entry name" value="AP-4-A_phosphorylase"/>
</dbReference>
<dbReference type="Pfam" id="PF01230">
    <property type="entry name" value="HIT"/>
    <property type="match status" value="1"/>
</dbReference>
<evidence type="ECO:0000256" key="3">
    <source>
        <dbReference type="PIRSR" id="PIRSR639383-2"/>
    </source>
</evidence>
<proteinExistence type="predicted"/>
<dbReference type="GO" id="GO:0003877">
    <property type="term" value="F:ATP:ADP adenylyltransferase activity"/>
    <property type="evidence" value="ECO:0007669"/>
    <property type="project" value="UniProtKB-EC"/>
</dbReference>
<dbReference type="AlphaFoldDB" id="A0A9X0QAZ9"/>
<evidence type="ECO:0000256" key="1">
    <source>
        <dbReference type="ARBA" id="ARBA00022741"/>
    </source>
</evidence>
<feature type="short sequence motif" description="Histidine triad motif" evidence="4">
    <location>
        <begin position="171"/>
        <end position="175"/>
    </location>
</feature>
<keyword evidence="6" id="KW-0548">Nucleotidyltransferase</keyword>
<sequence length="213" mass="23932">MDLRLDRFGLPKLAPAPRYTRRMDRLWTPWRYSYITRSDPQAKSGVPAALSAWPPTEAEDKHCVFCNMIAAVDYAIDHGTETEDAEKVAHIVHRGQHCFICLNAFPYSTGHLLLLPYQHLDSLAALPVDVAHELMILAQRSELALREVYRPGGINMGLNLGEAAGAGIADHMHVHALPRWSGDTNFMTVIAETRVLPESLDVTWEKLRAVFEH</sequence>
<dbReference type="Gene3D" id="3.30.428.10">
    <property type="entry name" value="HIT-like"/>
    <property type="match status" value="1"/>
</dbReference>
<dbReference type="InterPro" id="IPR036265">
    <property type="entry name" value="HIT-like_sf"/>
</dbReference>
<dbReference type="CDD" id="cd01275">
    <property type="entry name" value="FHIT"/>
    <property type="match status" value="1"/>
</dbReference>
<organism evidence="6 7">
    <name type="scientific">Tunturiibacter gelidiferens</name>
    <dbReference type="NCBI Taxonomy" id="3069689"/>
    <lineage>
        <taxon>Bacteria</taxon>
        <taxon>Pseudomonadati</taxon>
        <taxon>Acidobacteriota</taxon>
        <taxon>Terriglobia</taxon>
        <taxon>Terriglobales</taxon>
        <taxon>Acidobacteriaceae</taxon>
        <taxon>Tunturiibacter</taxon>
    </lineage>
</organism>
<evidence type="ECO:0000313" key="6">
    <source>
        <dbReference type="EMBL" id="MBB5327047.1"/>
    </source>
</evidence>
<name>A0A9X0QAZ9_9BACT</name>
<dbReference type="Proteomes" id="UP000535182">
    <property type="component" value="Unassembled WGS sequence"/>
</dbReference>
<feature type="binding site" evidence="3">
    <location>
        <position position="103"/>
    </location>
    <ligand>
        <name>substrate</name>
    </ligand>
</feature>
<dbReference type="EC" id="2.7.7.53" evidence="6"/>
<dbReference type="PROSITE" id="PS51084">
    <property type="entry name" value="HIT_2"/>
    <property type="match status" value="1"/>
</dbReference>
<feature type="active site" description="Tele-AMP-histidine intermediate" evidence="2">
    <location>
        <position position="173"/>
    </location>
</feature>
<dbReference type="InterPro" id="IPR011146">
    <property type="entry name" value="HIT-like"/>
</dbReference>
<evidence type="ECO:0000256" key="4">
    <source>
        <dbReference type="PROSITE-ProRule" id="PRU00464"/>
    </source>
</evidence>
<reference evidence="6 7" key="1">
    <citation type="submission" date="2020-08" db="EMBL/GenBank/DDBJ databases">
        <title>Genomic Encyclopedia of Type Strains, Phase IV (KMG-V): Genome sequencing to study the core and pangenomes of soil and plant-associated prokaryotes.</title>
        <authorList>
            <person name="Whitman W."/>
        </authorList>
    </citation>
    <scope>NUCLEOTIDE SEQUENCE [LARGE SCALE GENOMIC DNA]</scope>
    <source>
        <strain evidence="6 7">X5P2</strain>
    </source>
</reference>
<evidence type="ECO:0000256" key="2">
    <source>
        <dbReference type="PIRSR" id="PIRSR639383-1"/>
    </source>
</evidence>
<keyword evidence="6" id="KW-0808">Transferase</keyword>
<protein>
    <submittedName>
        <fullName evidence="6">ATP adenylyltransferase</fullName>
        <ecNumber evidence="6">2.7.7.53</ecNumber>
    </submittedName>
</protein>
<dbReference type="SUPFAM" id="SSF54197">
    <property type="entry name" value="HIT-like"/>
    <property type="match status" value="1"/>
</dbReference>
<keyword evidence="7" id="KW-1185">Reference proteome</keyword>
<keyword evidence="1" id="KW-0547">Nucleotide-binding</keyword>
<accession>A0A9X0QAZ9</accession>